<dbReference type="InterPro" id="IPR018253">
    <property type="entry name" value="DnaJ_domain_CS"/>
</dbReference>
<dbReference type="Gene3D" id="2.10.230.10">
    <property type="entry name" value="Heat shock protein DnaJ, cysteine-rich domain"/>
    <property type="match status" value="1"/>
</dbReference>
<feature type="repeat" description="CXXCXGXG motif" evidence="6">
    <location>
        <begin position="208"/>
        <end position="215"/>
    </location>
</feature>
<dbReference type="GO" id="GO:0009408">
    <property type="term" value="P:response to heat"/>
    <property type="evidence" value="ECO:0007669"/>
    <property type="project" value="InterPro"/>
</dbReference>
<dbReference type="EMBL" id="LCFA01000014">
    <property type="protein sequence ID" value="KKS81971.1"/>
    <property type="molecule type" value="Genomic_DNA"/>
</dbReference>
<feature type="binding site" evidence="6">
    <location>
        <position position="168"/>
    </location>
    <ligand>
        <name>Zn(2+)</name>
        <dbReference type="ChEBI" id="CHEBI:29105"/>
        <label>2</label>
    </ligand>
</feature>
<dbReference type="GO" id="GO:0008270">
    <property type="term" value="F:zinc ion binding"/>
    <property type="evidence" value="ECO:0007669"/>
    <property type="project" value="UniProtKB-UniRule"/>
</dbReference>
<feature type="binding site" evidence="6">
    <location>
        <position position="211"/>
    </location>
    <ligand>
        <name>Zn(2+)</name>
        <dbReference type="ChEBI" id="CHEBI:29105"/>
        <label>1</label>
    </ligand>
</feature>
<evidence type="ECO:0000259" key="9">
    <source>
        <dbReference type="PROSITE" id="PS51188"/>
    </source>
</evidence>
<evidence type="ECO:0000256" key="3">
    <source>
        <dbReference type="ARBA" id="ARBA00022771"/>
    </source>
</evidence>
<dbReference type="InterPro" id="IPR001623">
    <property type="entry name" value="DnaJ_domain"/>
</dbReference>
<evidence type="ECO:0000313" key="10">
    <source>
        <dbReference type="EMBL" id="KKS81971.1"/>
    </source>
</evidence>
<accession>A0A0G1EG17</accession>
<dbReference type="InterPro" id="IPR008971">
    <property type="entry name" value="HSP40/DnaJ_pept-bd"/>
</dbReference>
<dbReference type="GO" id="GO:0005524">
    <property type="term" value="F:ATP binding"/>
    <property type="evidence" value="ECO:0007669"/>
    <property type="project" value="InterPro"/>
</dbReference>
<dbReference type="SUPFAM" id="SSF49493">
    <property type="entry name" value="HSP40/DnaJ peptide-binding domain"/>
    <property type="match status" value="2"/>
</dbReference>
<evidence type="ECO:0000256" key="1">
    <source>
        <dbReference type="ARBA" id="ARBA00022723"/>
    </source>
</evidence>
<dbReference type="SMART" id="SM00271">
    <property type="entry name" value="DnaJ"/>
    <property type="match status" value="1"/>
</dbReference>
<dbReference type="GO" id="GO:0005737">
    <property type="term" value="C:cytoplasm"/>
    <property type="evidence" value="ECO:0007669"/>
    <property type="project" value="UniProtKB-SubCell"/>
</dbReference>
<dbReference type="InterPro" id="IPR036869">
    <property type="entry name" value="J_dom_sf"/>
</dbReference>
<keyword evidence="6" id="KW-0235">DNA replication</keyword>
<keyword evidence="2 6" id="KW-0677">Repeat</keyword>
<dbReference type="Pfam" id="PF00684">
    <property type="entry name" value="DnaJ_CXXCXGXG"/>
    <property type="match status" value="1"/>
</dbReference>
<keyword evidence="5 6" id="KW-0143">Chaperone</keyword>
<dbReference type="PANTHER" id="PTHR43096">
    <property type="entry name" value="DNAJ HOMOLOG 1, MITOCHONDRIAL-RELATED"/>
    <property type="match status" value="1"/>
</dbReference>
<feature type="repeat" description="CXXCXGXG motif" evidence="6">
    <location>
        <begin position="194"/>
        <end position="201"/>
    </location>
</feature>
<sequence length="365" mass="40501">MKDYYEILGVSRSASEEEIKKAFRRLAHQYHPDKSGGDEKKFKEINEAYQVLSDKRKRVQYDRYGKTFDGRGFDASGFEEAWGPFGGINFEGFDFSNLGGFEDVFGSFFGGRTAHQGKRKGSNIQVVLDITLKEVFFGVKKDISFRIFVKCKHCSGLGYDRNAGLEKCKACSGSGKIRHQHSSFFGSFVQVRECDKCFGSGQSPKKICGECGGSGRIMSNKIVSVEIKPGIYNGQLIKISGEGEAGLRGEKSGDLFIKINILPDKIFELDGDNLVVRKKIGLKDLLLERKIKMEGIDGNEISLEIPSDFSLDDTLTIKGEGMPRSGVFGSSKRGDLIVKFSLKTPKRLSSKAKKLAQDLADELEK</sequence>
<dbReference type="AlphaFoldDB" id="A0A0G1EG17"/>
<dbReference type="PROSITE" id="PS50076">
    <property type="entry name" value="DNAJ_2"/>
    <property type="match status" value="1"/>
</dbReference>
<comment type="similarity">
    <text evidence="6">Belongs to the DnaJ family.</text>
</comment>
<comment type="subcellular location">
    <subcellularLocation>
        <location evidence="6">Cytoplasm</location>
    </subcellularLocation>
</comment>
<feature type="binding site" evidence="6">
    <location>
        <position position="197"/>
    </location>
    <ligand>
        <name>Zn(2+)</name>
        <dbReference type="ChEBI" id="CHEBI:29105"/>
        <label>2</label>
    </ligand>
</feature>
<keyword evidence="3 6" id="KW-0863">Zinc-finger</keyword>
<feature type="repeat" description="CXXCXGXG motif" evidence="6">
    <location>
        <begin position="168"/>
        <end position="175"/>
    </location>
</feature>
<dbReference type="SUPFAM" id="SSF57938">
    <property type="entry name" value="DnaJ/Hsp40 cysteine-rich domain"/>
    <property type="match status" value="1"/>
</dbReference>
<dbReference type="GO" id="GO:0006260">
    <property type="term" value="P:DNA replication"/>
    <property type="evidence" value="ECO:0007669"/>
    <property type="project" value="UniProtKB-KW"/>
</dbReference>
<evidence type="ECO:0000313" key="11">
    <source>
        <dbReference type="Proteomes" id="UP000034810"/>
    </source>
</evidence>
<feature type="binding site" evidence="6">
    <location>
        <position position="151"/>
    </location>
    <ligand>
        <name>Zn(2+)</name>
        <dbReference type="ChEBI" id="CHEBI:29105"/>
        <label>1</label>
    </ligand>
</feature>
<dbReference type="PANTHER" id="PTHR43096:SF52">
    <property type="entry name" value="DNAJ HOMOLOG 1, MITOCHONDRIAL-RELATED"/>
    <property type="match status" value="1"/>
</dbReference>
<dbReference type="GO" id="GO:0051082">
    <property type="term" value="F:unfolded protein binding"/>
    <property type="evidence" value="ECO:0007669"/>
    <property type="project" value="UniProtKB-UniRule"/>
</dbReference>
<keyword evidence="4 6" id="KW-0862">Zinc</keyword>
<dbReference type="GO" id="GO:0031072">
    <property type="term" value="F:heat shock protein binding"/>
    <property type="evidence" value="ECO:0007669"/>
    <property type="project" value="InterPro"/>
</dbReference>
<evidence type="ECO:0000256" key="6">
    <source>
        <dbReference type="HAMAP-Rule" id="MF_01152"/>
    </source>
</evidence>
<gene>
    <name evidence="6" type="primary">dnaJ</name>
    <name evidence="10" type="ORF">UV58_C0014G0017</name>
</gene>
<dbReference type="Gene3D" id="2.60.260.20">
    <property type="entry name" value="Urease metallochaperone UreE, N-terminal domain"/>
    <property type="match status" value="2"/>
</dbReference>
<dbReference type="Pfam" id="PF00226">
    <property type="entry name" value="DnaJ"/>
    <property type="match status" value="1"/>
</dbReference>
<comment type="domain">
    <text evidence="6">The J domain is necessary and sufficient to stimulate DnaK ATPase activity. Zinc center 1 plays an important role in the autonomous, DnaK-independent chaperone activity of DnaJ. Zinc center 2 is essential for interaction with DnaK and for DnaJ activity.</text>
</comment>
<dbReference type="InterPro" id="IPR012724">
    <property type="entry name" value="DnaJ"/>
</dbReference>
<dbReference type="PROSITE" id="PS00636">
    <property type="entry name" value="DNAJ_1"/>
    <property type="match status" value="1"/>
</dbReference>
<dbReference type="CDD" id="cd10747">
    <property type="entry name" value="DnaJ_C"/>
    <property type="match status" value="1"/>
</dbReference>
<name>A0A0G1EG17_9BACT</name>
<evidence type="ECO:0000256" key="5">
    <source>
        <dbReference type="ARBA" id="ARBA00023186"/>
    </source>
</evidence>
<dbReference type="InterPro" id="IPR001305">
    <property type="entry name" value="HSP_DnaJ_Cys-rich_dom"/>
</dbReference>
<dbReference type="CDD" id="cd10719">
    <property type="entry name" value="DnaJ_zf"/>
    <property type="match status" value="1"/>
</dbReference>
<feature type="zinc finger region" description="CR-type" evidence="7">
    <location>
        <begin position="138"/>
        <end position="220"/>
    </location>
</feature>
<keyword evidence="1 6" id="KW-0479">Metal-binding</keyword>
<feature type="binding site" evidence="6">
    <location>
        <position position="154"/>
    </location>
    <ligand>
        <name>Zn(2+)</name>
        <dbReference type="ChEBI" id="CHEBI:29105"/>
        <label>1</label>
    </ligand>
</feature>
<evidence type="ECO:0000256" key="4">
    <source>
        <dbReference type="ARBA" id="ARBA00022833"/>
    </source>
</evidence>
<reference evidence="10 11" key="1">
    <citation type="journal article" date="2015" name="Nature">
        <title>rRNA introns, odd ribosomes, and small enigmatic genomes across a large radiation of phyla.</title>
        <authorList>
            <person name="Brown C.T."/>
            <person name="Hug L.A."/>
            <person name="Thomas B.C."/>
            <person name="Sharon I."/>
            <person name="Castelle C.J."/>
            <person name="Singh A."/>
            <person name="Wilkins M.J."/>
            <person name="Williams K.H."/>
            <person name="Banfield J.F."/>
        </authorList>
    </citation>
    <scope>NUCLEOTIDE SEQUENCE [LARGE SCALE GENOMIC DNA]</scope>
</reference>
<dbReference type="PRINTS" id="PR00625">
    <property type="entry name" value="JDOMAIN"/>
</dbReference>
<feature type="domain" description="CR-type" evidence="9">
    <location>
        <begin position="138"/>
        <end position="220"/>
    </location>
</feature>
<keyword evidence="6" id="KW-0346">Stress response</keyword>
<keyword evidence="6" id="KW-0963">Cytoplasm</keyword>
<evidence type="ECO:0000256" key="2">
    <source>
        <dbReference type="ARBA" id="ARBA00022737"/>
    </source>
</evidence>
<dbReference type="Pfam" id="PF01556">
    <property type="entry name" value="DnaJ_C"/>
    <property type="match status" value="1"/>
</dbReference>
<dbReference type="CDD" id="cd06257">
    <property type="entry name" value="DnaJ"/>
    <property type="match status" value="1"/>
</dbReference>
<dbReference type="HAMAP" id="MF_01152">
    <property type="entry name" value="DnaJ"/>
    <property type="match status" value="1"/>
</dbReference>
<feature type="domain" description="J" evidence="8">
    <location>
        <begin position="3"/>
        <end position="65"/>
    </location>
</feature>
<feature type="repeat" description="CXXCXGXG motif" evidence="6">
    <location>
        <begin position="151"/>
        <end position="158"/>
    </location>
</feature>
<comment type="subunit">
    <text evidence="6">Homodimer.</text>
</comment>
<organism evidence="10 11">
    <name type="scientific">Candidatus Wolfebacteria bacterium GW2011_GWC1_43_10</name>
    <dbReference type="NCBI Taxonomy" id="1619011"/>
    <lineage>
        <taxon>Bacteria</taxon>
        <taxon>Candidatus Wolfeibacteriota</taxon>
    </lineage>
</organism>
<evidence type="ECO:0000259" key="8">
    <source>
        <dbReference type="PROSITE" id="PS50076"/>
    </source>
</evidence>
<comment type="cofactor">
    <cofactor evidence="6">
        <name>Zn(2+)</name>
        <dbReference type="ChEBI" id="CHEBI:29105"/>
    </cofactor>
    <text evidence="6">Binds 2 Zn(2+) ions per monomer.</text>
</comment>
<dbReference type="InterPro" id="IPR002939">
    <property type="entry name" value="DnaJ_C"/>
</dbReference>
<comment type="caution">
    <text evidence="10">The sequence shown here is derived from an EMBL/GenBank/DDBJ whole genome shotgun (WGS) entry which is preliminary data.</text>
</comment>
<proteinExistence type="inferred from homology"/>
<dbReference type="SUPFAM" id="SSF46565">
    <property type="entry name" value="Chaperone J-domain"/>
    <property type="match status" value="1"/>
</dbReference>
<feature type="binding site" evidence="6">
    <location>
        <position position="208"/>
    </location>
    <ligand>
        <name>Zn(2+)</name>
        <dbReference type="ChEBI" id="CHEBI:29105"/>
        <label>1</label>
    </ligand>
</feature>
<dbReference type="GO" id="GO:0042026">
    <property type="term" value="P:protein refolding"/>
    <property type="evidence" value="ECO:0007669"/>
    <property type="project" value="TreeGrafter"/>
</dbReference>
<comment type="function">
    <text evidence="6">Participates actively in the response to hyperosmotic and heat shock by preventing the aggregation of stress-denatured proteins and by disaggregating proteins, also in an autonomous, DnaK-independent fashion. Unfolded proteins bind initially to DnaJ; upon interaction with the DnaJ-bound protein, DnaK hydrolyzes its bound ATP, resulting in the formation of a stable complex. GrpE releases ADP from DnaK; ATP binding to DnaK triggers the release of the substrate protein, thus completing the reaction cycle. Several rounds of ATP-dependent interactions between DnaJ, DnaK and GrpE are required for fully efficient folding. Also involved, together with DnaK and GrpE, in the DNA replication of plasmids through activation of initiation proteins.</text>
</comment>
<dbReference type="Proteomes" id="UP000034810">
    <property type="component" value="Unassembled WGS sequence"/>
</dbReference>
<feature type="binding site" evidence="6">
    <location>
        <position position="171"/>
    </location>
    <ligand>
        <name>Zn(2+)</name>
        <dbReference type="ChEBI" id="CHEBI:29105"/>
        <label>2</label>
    </ligand>
</feature>
<dbReference type="PATRIC" id="fig|1619011.3.peg.564"/>
<dbReference type="InterPro" id="IPR036410">
    <property type="entry name" value="HSP_DnaJ_Cys-rich_dom_sf"/>
</dbReference>
<evidence type="ECO:0000256" key="7">
    <source>
        <dbReference type="PROSITE-ProRule" id="PRU00546"/>
    </source>
</evidence>
<protein>
    <recommendedName>
        <fullName evidence="6">Chaperone protein DnaJ</fullName>
    </recommendedName>
</protein>
<dbReference type="PROSITE" id="PS51188">
    <property type="entry name" value="ZF_CR"/>
    <property type="match status" value="1"/>
</dbReference>
<dbReference type="Gene3D" id="1.10.287.110">
    <property type="entry name" value="DnaJ domain"/>
    <property type="match status" value="1"/>
</dbReference>
<feature type="binding site" evidence="6">
    <location>
        <position position="194"/>
    </location>
    <ligand>
        <name>Zn(2+)</name>
        <dbReference type="ChEBI" id="CHEBI:29105"/>
        <label>2</label>
    </ligand>
</feature>